<feature type="transmembrane region" description="Helical" evidence="1">
    <location>
        <begin position="124"/>
        <end position="150"/>
    </location>
</feature>
<keyword evidence="3" id="KW-1185">Reference proteome</keyword>
<keyword evidence="1" id="KW-1133">Transmembrane helix</keyword>
<name>A0A3L8P2X8_9ACTN</name>
<sequence length="151" mass="16795">MKLLLVTLVYAALSSVVPVFNMEAYIVVAYAKSDHAALEMALVGSLGQNLGKLAWYYVCRQSLDLPWFQRRLQTPKRQAQLARWGAIAQENQLMTGLLTFISALVGVPPFFAMAMIAGSLRINVLVFFVTGFLGRTLFFWAILGGTHLILR</sequence>
<accession>A0A3L8P2X8</accession>
<dbReference type="OrthoDB" id="3700600at2"/>
<keyword evidence="1" id="KW-0812">Transmembrane</keyword>
<organism evidence="2 3">
    <name type="scientific">Nocardioides mangrovicus</name>
    <dbReference type="NCBI Taxonomy" id="2478913"/>
    <lineage>
        <taxon>Bacteria</taxon>
        <taxon>Bacillati</taxon>
        <taxon>Actinomycetota</taxon>
        <taxon>Actinomycetes</taxon>
        <taxon>Propionibacteriales</taxon>
        <taxon>Nocardioidaceae</taxon>
        <taxon>Nocardioides</taxon>
    </lineage>
</organism>
<dbReference type="EMBL" id="RDBE01000006">
    <property type="protein sequence ID" value="RLV49665.1"/>
    <property type="molecule type" value="Genomic_DNA"/>
</dbReference>
<evidence type="ECO:0008006" key="4">
    <source>
        <dbReference type="Google" id="ProtNLM"/>
    </source>
</evidence>
<evidence type="ECO:0000256" key="1">
    <source>
        <dbReference type="SAM" id="Phobius"/>
    </source>
</evidence>
<comment type="caution">
    <text evidence="2">The sequence shown here is derived from an EMBL/GenBank/DDBJ whole genome shotgun (WGS) entry which is preliminary data.</text>
</comment>
<gene>
    <name evidence="2" type="ORF">D9V37_07030</name>
</gene>
<dbReference type="RefSeq" id="WP_121805430.1">
    <property type="nucleotide sequence ID" value="NZ_RDBE01000006.1"/>
</dbReference>
<protein>
    <recommendedName>
        <fullName evidence="4">DedA family protein</fullName>
    </recommendedName>
</protein>
<evidence type="ECO:0000313" key="2">
    <source>
        <dbReference type="EMBL" id="RLV49665.1"/>
    </source>
</evidence>
<keyword evidence="1" id="KW-0472">Membrane</keyword>
<dbReference type="AlphaFoldDB" id="A0A3L8P2X8"/>
<feature type="transmembrane region" description="Helical" evidence="1">
    <location>
        <begin position="93"/>
        <end position="117"/>
    </location>
</feature>
<dbReference type="Proteomes" id="UP000281708">
    <property type="component" value="Unassembled WGS sequence"/>
</dbReference>
<proteinExistence type="predicted"/>
<reference evidence="2 3" key="1">
    <citation type="submission" date="2018-10" db="EMBL/GenBank/DDBJ databases">
        <title>Marmoricola sp. 4Q3S-7 whole genome shotgun sequence.</title>
        <authorList>
            <person name="Li F."/>
        </authorList>
    </citation>
    <scope>NUCLEOTIDE SEQUENCE [LARGE SCALE GENOMIC DNA]</scope>
    <source>
        <strain evidence="2 3">4Q3S-7</strain>
    </source>
</reference>
<evidence type="ECO:0000313" key="3">
    <source>
        <dbReference type="Proteomes" id="UP000281708"/>
    </source>
</evidence>